<gene>
    <name evidence="16" type="ORF">GCM10007853_08490</name>
</gene>
<dbReference type="PANTHER" id="PTHR32552:SF81">
    <property type="entry name" value="TONB-DEPENDENT OUTER MEMBRANE RECEPTOR"/>
    <property type="match status" value="1"/>
</dbReference>
<evidence type="ECO:0000256" key="9">
    <source>
        <dbReference type="ARBA" id="ARBA00023136"/>
    </source>
</evidence>
<dbReference type="Pfam" id="PF07715">
    <property type="entry name" value="Plug"/>
    <property type="match status" value="1"/>
</dbReference>
<proteinExistence type="inferred from homology"/>
<dbReference type="Gene3D" id="2.40.170.20">
    <property type="entry name" value="TonB-dependent receptor, beta-barrel domain"/>
    <property type="match status" value="1"/>
</dbReference>
<keyword evidence="9 11" id="KW-0472">Membrane</keyword>
<evidence type="ECO:0000259" key="15">
    <source>
        <dbReference type="Pfam" id="PF07715"/>
    </source>
</evidence>
<dbReference type="InterPro" id="IPR036942">
    <property type="entry name" value="Beta-barrel_TonB_sf"/>
</dbReference>
<keyword evidence="17" id="KW-1185">Reference proteome</keyword>
<name>A0ABQ5V7B8_9PROT</name>
<dbReference type="InterPro" id="IPR037066">
    <property type="entry name" value="Plug_dom_sf"/>
</dbReference>
<dbReference type="InterPro" id="IPR012910">
    <property type="entry name" value="Plug_dom"/>
</dbReference>
<dbReference type="RefSeq" id="WP_284387905.1">
    <property type="nucleotide sequence ID" value="NZ_BSNK01000001.1"/>
</dbReference>
<evidence type="ECO:0000256" key="7">
    <source>
        <dbReference type="ARBA" id="ARBA00023065"/>
    </source>
</evidence>
<evidence type="ECO:0000256" key="1">
    <source>
        <dbReference type="ARBA" id="ARBA00004571"/>
    </source>
</evidence>
<evidence type="ECO:0000256" key="8">
    <source>
        <dbReference type="ARBA" id="ARBA00023077"/>
    </source>
</evidence>
<keyword evidence="8 12" id="KW-0798">TonB box</keyword>
<evidence type="ECO:0000256" key="2">
    <source>
        <dbReference type="ARBA" id="ARBA00022448"/>
    </source>
</evidence>
<dbReference type="InterPro" id="IPR039426">
    <property type="entry name" value="TonB-dep_rcpt-like"/>
</dbReference>
<evidence type="ECO:0000256" key="10">
    <source>
        <dbReference type="ARBA" id="ARBA00023237"/>
    </source>
</evidence>
<keyword evidence="4" id="KW-0410">Iron transport</keyword>
<evidence type="ECO:0000256" key="6">
    <source>
        <dbReference type="ARBA" id="ARBA00023004"/>
    </source>
</evidence>
<protein>
    <submittedName>
        <fullName evidence="16">TonB-dependent receptor</fullName>
    </submittedName>
</protein>
<dbReference type="PROSITE" id="PS52016">
    <property type="entry name" value="TONB_DEPENDENT_REC_3"/>
    <property type="match status" value="1"/>
</dbReference>
<evidence type="ECO:0000256" key="11">
    <source>
        <dbReference type="PROSITE-ProRule" id="PRU01360"/>
    </source>
</evidence>
<reference evidence="16" key="1">
    <citation type="journal article" date="2014" name="Int. J. Syst. Evol. Microbiol.">
        <title>Complete genome of a new Firmicutes species belonging to the dominant human colonic microbiota ('Ruminococcus bicirculans') reveals two chromosomes and a selective capacity to utilize plant glucans.</title>
        <authorList>
            <consortium name="NISC Comparative Sequencing Program"/>
            <person name="Wegmann U."/>
            <person name="Louis P."/>
            <person name="Goesmann A."/>
            <person name="Henrissat B."/>
            <person name="Duncan S.H."/>
            <person name="Flint H.J."/>
        </authorList>
    </citation>
    <scope>NUCLEOTIDE SEQUENCE</scope>
    <source>
        <strain evidence="16">NBRC 108219</strain>
    </source>
</reference>
<keyword evidence="16" id="KW-0675">Receptor</keyword>
<evidence type="ECO:0000256" key="13">
    <source>
        <dbReference type="SAM" id="SignalP"/>
    </source>
</evidence>
<feature type="signal peptide" evidence="13">
    <location>
        <begin position="1"/>
        <end position="23"/>
    </location>
</feature>
<sequence>MQNHSRIAAALLTSTMLASPAFAQDSDATDTTRFEEDVIIVEATRRASNIQDIPIAVTAITPKQLERQGITSIKDLASVAPGFNIQSSQTETQGTSIRIRGVGTTGNNIGLESAVGVFIDGVYQSRPGIALGELVDIEAIEMLRGPQGTLFGRNVTAGALVVRTKKPEMGQTGGFANLTYGNYNMVNVQGGINVPAGENLAFRATGSLHKRDGFLTSSVDPDAESHNRDRFVLRGQALWEPTDQTSLRLIADYQDVDENCCAAVTLSASPNLTTAQRDARFPVLGFEDSLEAQVFNDQEFVNNVESYNFSAELNHDFGGATGTVILSYSDFLGNSVQQDFNAGQQYSVGGLTVPASDRTSFDDIQTFTAEARLQGEAMDGRLDWLVGGFYAQEDIVEEFTLGLGSDYSALVGSANFPIGPVSSSFLSLYAGAGAFIQQLQLGNPNPTFAPLSADGQYARNRFEQDAESFSVFTHNIFSVTDSVDLTLGARYVDDSKDGSFDQVAVGGNSCLASATFLATATAAGAGDPAAAGAMGALGAAIGPATLGLLTNPALIGGGGFLNCFPFASPAIGSGFIPDAFAALPFIPQEFSDNFSDDELVYTAKLSWEPNPDLLVFGGFTHGYKAGGFNLDASAAQAGADPRFNSELIDAWEFGFKKTLADGRFRFNVTGFHQTMDDFQVLEFTGTKFQTFNVDDVSSKGVEVELNGRLSEAVFINSGVTYADANYGEDCDRGGTIAPASGLCDNVLTNAPKWSSVLGITYDGDFLDTDWGFLANVNMNYQSKRRTSTNPLVAGTAVPIPFDYQDGVAKFNARVGFTMPNDLVSIEFWGLNLTDEITRGITFNTAVQGASRSAFLEPPRQYGVTLRSQF</sequence>
<keyword evidence="13" id="KW-0732">Signal</keyword>
<keyword evidence="6" id="KW-0408">Iron</keyword>
<keyword evidence="7" id="KW-0406">Ion transport</keyword>
<dbReference type="Pfam" id="PF00593">
    <property type="entry name" value="TonB_dep_Rec_b-barrel"/>
    <property type="match status" value="1"/>
</dbReference>
<evidence type="ECO:0000256" key="5">
    <source>
        <dbReference type="ARBA" id="ARBA00022692"/>
    </source>
</evidence>
<evidence type="ECO:0000256" key="3">
    <source>
        <dbReference type="ARBA" id="ARBA00022452"/>
    </source>
</evidence>
<dbReference type="PANTHER" id="PTHR32552">
    <property type="entry name" value="FERRICHROME IRON RECEPTOR-RELATED"/>
    <property type="match status" value="1"/>
</dbReference>
<accession>A0ABQ5V7B8</accession>
<keyword evidence="2 11" id="KW-0813">Transport</keyword>
<dbReference type="Gene3D" id="2.170.130.10">
    <property type="entry name" value="TonB-dependent receptor, plug domain"/>
    <property type="match status" value="1"/>
</dbReference>
<comment type="similarity">
    <text evidence="11 12">Belongs to the TonB-dependent receptor family.</text>
</comment>
<comment type="subcellular location">
    <subcellularLocation>
        <location evidence="1 11">Cell outer membrane</location>
        <topology evidence="1 11">Multi-pass membrane protein</topology>
    </subcellularLocation>
</comment>
<organism evidence="16 17">
    <name type="scientific">Algimonas ampicilliniresistens</name>
    <dbReference type="NCBI Taxonomy" id="1298735"/>
    <lineage>
        <taxon>Bacteria</taxon>
        <taxon>Pseudomonadati</taxon>
        <taxon>Pseudomonadota</taxon>
        <taxon>Alphaproteobacteria</taxon>
        <taxon>Maricaulales</taxon>
        <taxon>Robiginitomaculaceae</taxon>
        <taxon>Algimonas</taxon>
    </lineage>
</organism>
<dbReference type="InterPro" id="IPR000531">
    <property type="entry name" value="Beta-barrel_TonB"/>
</dbReference>
<evidence type="ECO:0000256" key="4">
    <source>
        <dbReference type="ARBA" id="ARBA00022496"/>
    </source>
</evidence>
<keyword evidence="3 11" id="KW-1134">Transmembrane beta strand</keyword>
<evidence type="ECO:0000259" key="14">
    <source>
        <dbReference type="Pfam" id="PF00593"/>
    </source>
</evidence>
<evidence type="ECO:0000313" key="16">
    <source>
        <dbReference type="EMBL" id="GLQ22975.1"/>
    </source>
</evidence>
<evidence type="ECO:0000313" key="17">
    <source>
        <dbReference type="Proteomes" id="UP001161391"/>
    </source>
</evidence>
<keyword evidence="5 11" id="KW-0812">Transmembrane</keyword>
<dbReference type="EMBL" id="BSNK01000001">
    <property type="protein sequence ID" value="GLQ22975.1"/>
    <property type="molecule type" value="Genomic_DNA"/>
</dbReference>
<dbReference type="SUPFAM" id="SSF56935">
    <property type="entry name" value="Porins"/>
    <property type="match status" value="1"/>
</dbReference>
<feature type="domain" description="TonB-dependent receptor plug" evidence="15">
    <location>
        <begin position="50"/>
        <end position="159"/>
    </location>
</feature>
<evidence type="ECO:0000256" key="12">
    <source>
        <dbReference type="RuleBase" id="RU003357"/>
    </source>
</evidence>
<keyword evidence="10 11" id="KW-0998">Cell outer membrane</keyword>
<feature type="chain" id="PRO_5045159345" evidence="13">
    <location>
        <begin position="24"/>
        <end position="869"/>
    </location>
</feature>
<feature type="domain" description="TonB-dependent receptor-like beta-barrel" evidence="14">
    <location>
        <begin position="337"/>
        <end position="832"/>
    </location>
</feature>
<dbReference type="Proteomes" id="UP001161391">
    <property type="component" value="Unassembled WGS sequence"/>
</dbReference>
<reference evidence="16" key="2">
    <citation type="submission" date="2023-01" db="EMBL/GenBank/DDBJ databases">
        <title>Draft genome sequence of Algimonas ampicilliniresistens strain NBRC 108219.</title>
        <authorList>
            <person name="Sun Q."/>
            <person name="Mori K."/>
        </authorList>
    </citation>
    <scope>NUCLEOTIDE SEQUENCE</scope>
    <source>
        <strain evidence="16">NBRC 108219</strain>
    </source>
</reference>
<comment type="caution">
    <text evidence="16">The sequence shown here is derived from an EMBL/GenBank/DDBJ whole genome shotgun (WGS) entry which is preliminary data.</text>
</comment>